<evidence type="ECO:0000256" key="5">
    <source>
        <dbReference type="ARBA" id="ARBA00022989"/>
    </source>
</evidence>
<dbReference type="FunFam" id="3.30.200.20:FF:000433">
    <property type="entry name" value="Predicted protein"/>
    <property type="match status" value="1"/>
</dbReference>
<dbReference type="Gene3D" id="3.30.200.20">
    <property type="entry name" value="Phosphorylase Kinase, domain 1"/>
    <property type="match status" value="1"/>
</dbReference>
<evidence type="ECO:0000256" key="4">
    <source>
        <dbReference type="ARBA" id="ARBA00022737"/>
    </source>
</evidence>
<dbReference type="SUPFAM" id="SSF56112">
    <property type="entry name" value="Protein kinase-like (PK-like)"/>
    <property type="match status" value="1"/>
</dbReference>
<dbReference type="Gene3D" id="3.80.10.10">
    <property type="entry name" value="Ribonuclease Inhibitor"/>
    <property type="match status" value="1"/>
</dbReference>
<dbReference type="InterPro" id="IPR013210">
    <property type="entry name" value="LRR_N_plant-typ"/>
</dbReference>
<dbReference type="OMA" id="HLHHECS"/>
<dbReference type="PANTHER" id="PTHR48007">
    <property type="entry name" value="LEUCINE-RICH REPEAT RECEPTOR-LIKE PROTEIN KINASE PXC1"/>
    <property type="match status" value="1"/>
</dbReference>
<evidence type="ECO:0000313" key="9">
    <source>
        <dbReference type="EnsemblPlants" id="Ma08_p27140.1"/>
    </source>
</evidence>
<keyword evidence="5" id="KW-1133">Transmembrane helix</keyword>
<dbReference type="InterPro" id="IPR032675">
    <property type="entry name" value="LRR_dom_sf"/>
</dbReference>
<organism evidence="9 10">
    <name type="scientific">Musa acuminata subsp. malaccensis</name>
    <name type="common">Wild banana</name>
    <name type="synonym">Musa malaccensis</name>
    <dbReference type="NCBI Taxonomy" id="214687"/>
    <lineage>
        <taxon>Eukaryota</taxon>
        <taxon>Viridiplantae</taxon>
        <taxon>Streptophyta</taxon>
        <taxon>Embryophyta</taxon>
        <taxon>Tracheophyta</taxon>
        <taxon>Spermatophyta</taxon>
        <taxon>Magnoliopsida</taxon>
        <taxon>Liliopsida</taxon>
        <taxon>Zingiberales</taxon>
        <taxon>Musaceae</taxon>
        <taxon>Musa</taxon>
    </lineage>
</organism>
<evidence type="ECO:0000256" key="2">
    <source>
        <dbReference type="ARBA" id="ARBA00022614"/>
    </source>
</evidence>
<dbReference type="EMBL" id="HG996472">
    <property type="protein sequence ID" value="CAG1832873.1"/>
    <property type="molecule type" value="Genomic_DNA"/>
</dbReference>
<keyword evidence="4" id="KW-0677">Repeat</keyword>
<accession>A0A804KB97</accession>
<name>A0A804KB97_MUSAM</name>
<evidence type="ECO:0000259" key="7">
    <source>
        <dbReference type="PROSITE" id="PS50011"/>
    </source>
</evidence>
<dbReference type="SUPFAM" id="SSF52058">
    <property type="entry name" value="L domain-like"/>
    <property type="match status" value="1"/>
</dbReference>
<dbReference type="GO" id="GO:0004672">
    <property type="term" value="F:protein kinase activity"/>
    <property type="evidence" value="ECO:0007669"/>
    <property type="project" value="InterPro"/>
</dbReference>
<dbReference type="InParanoid" id="A0A804KB97"/>
<dbReference type="PANTHER" id="PTHR48007:SF81">
    <property type="entry name" value="PROTEIN KINASE DOMAIN-CONTAINING PROTEIN"/>
    <property type="match status" value="1"/>
</dbReference>
<dbReference type="Pfam" id="PF13855">
    <property type="entry name" value="LRR_8"/>
    <property type="match status" value="1"/>
</dbReference>
<evidence type="ECO:0000313" key="8">
    <source>
        <dbReference type="EMBL" id="CAG1832873.1"/>
    </source>
</evidence>
<dbReference type="InterPro" id="IPR000719">
    <property type="entry name" value="Prot_kinase_dom"/>
</dbReference>
<dbReference type="Gene3D" id="1.10.510.10">
    <property type="entry name" value="Transferase(Phosphotransferase) domain 1"/>
    <property type="match status" value="1"/>
</dbReference>
<dbReference type="PROSITE" id="PS50011">
    <property type="entry name" value="PROTEIN_KINASE_DOM"/>
    <property type="match status" value="1"/>
</dbReference>
<dbReference type="InterPro" id="IPR001245">
    <property type="entry name" value="Ser-Thr/Tyr_kinase_cat_dom"/>
</dbReference>
<dbReference type="Gramene" id="Ma08_t27140.1">
    <property type="protein sequence ID" value="Ma08_p27140.1"/>
    <property type="gene ID" value="Ma08_g27140"/>
</dbReference>
<evidence type="ECO:0000256" key="6">
    <source>
        <dbReference type="ARBA" id="ARBA00023136"/>
    </source>
</evidence>
<keyword evidence="3" id="KW-0812">Transmembrane</keyword>
<evidence type="ECO:0000256" key="3">
    <source>
        <dbReference type="ARBA" id="ARBA00022692"/>
    </source>
</evidence>
<dbReference type="GO" id="GO:0005524">
    <property type="term" value="F:ATP binding"/>
    <property type="evidence" value="ECO:0007669"/>
    <property type="project" value="InterPro"/>
</dbReference>
<dbReference type="InterPro" id="IPR046959">
    <property type="entry name" value="PRK1-6/SRF4-like"/>
</dbReference>
<protein>
    <submittedName>
        <fullName evidence="8">(wild Malaysian banana) hypothetical protein</fullName>
    </submittedName>
</protein>
<dbReference type="EnsemblPlants" id="Ma08_t27140.1">
    <property type="protein sequence ID" value="Ma08_p27140.1"/>
    <property type="gene ID" value="Ma08_g27140"/>
</dbReference>
<dbReference type="Pfam" id="PF08263">
    <property type="entry name" value="LRRNT_2"/>
    <property type="match status" value="1"/>
</dbReference>
<comment type="subcellular location">
    <subcellularLocation>
        <location evidence="1">Membrane</location>
    </subcellularLocation>
</comment>
<evidence type="ECO:0000256" key="1">
    <source>
        <dbReference type="ARBA" id="ARBA00004370"/>
    </source>
</evidence>
<reference evidence="9" key="2">
    <citation type="submission" date="2021-05" db="UniProtKB">
        <authorList>
            <consortium name="EnsemblPlants"/>
        </authorList>
    </citation>
    <scope>IDENTIFICATION</scope>
    <source>
        <strain evidence="9">subsp. malaccensis</strain>
    </source>
</reference>
<proteinExistence type="predicted"/>
<dbReference type="InterPro" id="IPR011009">
    <property type="entry name" value="Kinase-like_dom_sf"/>
</dbReference>
<feature type="domain" description="Protein kinase" evidence="7">
    <location>
        <begin position="301"/>
        <end position="519"/>
    </location>
</feature>
<dbReference type="Proteomes" id="UP000012960">
    <property type="component" value="Unplaced"/>
</dbReference>
<keyword evidence="2" id="KW-0433">Leucine-rich repeat</keyword>
<dbReference type="AlphaFoldDB" id="A0A804KB97"/>
<dbReference type="SMART" id="SM00220">
    <property type="entry name" value="S_TKc"/>
    <property type="match status" value="1"/>
</dbReference>
<reference evidence="8" key="1">
    <citation type="submission" date="2021-03" db="EMBL/GenBank/DDBJ databases">
        <authorList>
            <consortium name="Genoscope - CEA"/>
            <person name="William W."/>
        </authorList>
    </citation>
    <scope>NUCLEOTIDE SEQUENCE</scope>
    <source>
        <strain evidence="8">Doubled-haploid Pahang</strain>
    </source>
</reference>
<dbReference type="GO" id="GO:0016020">
    <property type="term" value="C:membrane"/>
    <property type="evidence" value="ECO:0007669"/>
    <property type="project" value="UniProtKB-SubCell"/>
</dbReference>
<dbReference type="Pfam" id="PF07714">
    <property type="entry name" value="PK_Tyr_Ser-Thr"/>
    <property type="match status" value="1"/>
</dbReference>
<gene>
    <name evidence="8" type="ORF">GSMUA_87930.1</name>
</gene>
<dbReference type="InterPro" id="IPR001611">
    <property type="entry name" value="Leu-rich_rpt"/>
</dbReference>
<keyword evidence="6" id="KW-0472">Membrane</keyword>
<sequence length="519" mass="55603">MIILTNTRHKKAMQKQSSSSDLAGLYGLRASLGIRARDWPRRADPCTSWTGVTCSAAGRVVALDISGLRRTRVGHLSPQFAVDGLQNLTQLRSFNATGFALPGSIPDWLGADLAPTFATLVIRDASDAGSIPYSLALASILSLQNLILGNNSLSGALTDRLLAGLTLLQSIVLSHNNLSGALPDSLWSLSELRVFDVSGNRHTGVLPDIVPAAVKGNVSGALFDLSSNLYYGSISTRFGSMFTNFVMVNISINYLEVEQQESGGAAASSGGGTQAPGVYVNLTAVGKAFGYEQLVRATAGFSGMNLVKHGRSGGIYCGALENGLPIVVKRINVLASKDARVVELDLFSNGLHERLVPFLGHCLGKENEKFLVYKYVPNGDLYTALQRKPEPEGGVHSLDWIKRLKIATGIVQALYHLHHECSPPLVHRDIQTSSILLDDKFEVRLGSLSEVCPQEEAHHSVIAKLLRMSQSSEQSVSEPPATCAYDVHCLGKVLLELVTGKLGISGSNDAASKCMRRNS</sequence>
<evidence type="ECO:0000313" key="10">
    <source>
        <dbReference type="Proteomes" id="UP000012960"/>
    </source>
</evidence>
<keyword evidence="10" id="KW-1185">Reference proteome</keyword>